<organism evidence="3 4">
    <name type="scientific">Aplysia californica</name>
    <name type="common">California sea hare</name>
    <dbReference type="NCBI Taxonomy" id="6500"/>
    <lineage>
        <taxon>Eukaryota</taxon>
        <taxon>Metazoa</taxon>
        <taxon>Spiralia</taxon>
        <taxon>Lophotrochozoa</taxon>
        <taxon>Mollusca</taxon>
        <taxon>Gastropoda</taxon>
        <taxon>Heterobranchia</taxon>
        <taxon>Euthyneura</taxon>
        <taxon>Tectipleura</taxon>
        <taxon>Aplysiida</taxon>
        <taxon>Aplysioidea</taxon>
        <taxon>Aplysiidae</taxon>
        <taxon>Aplysia</taxon>
    </lineage>
</organism>
<dbReference type="Gene3D" id="3.50.30.50">
    <property type="entry name" value="Putative cyclase"/>
    <property type="match status" value="1"/>
</dbReference>
<dbReference type="PANTHER" id="PTHR31118:SF12">
    <property type="entry name" value="CYCLASE-LIKE PROTEIN 2"/>
    <property type="match status" value="1"/>
</dbReference>
<dbReference type="GO" id="GO:0016787">
    <property type="term" value="F:hydrolase activity"/>
    <property type="evidence" value="ECO:0007669"/>
    <property type="project" value="UniProtKB-KW"/>
</dbReference>
<dbReference type="GeneID" id="101857382"/>
<evidence type="ECO:0000313" key="3">
    <source>
        <dbReference type="Proteomes" id="UP000694888"/>
    </source>
</evidence>
<gene>
    <name evidence="4" type="primary">LOC101857382</name>
</gene>
<protein>
    <submittedName>
        <fullName evidence="4">Isatin hydrolase</fullName>
    </submittedName>
</protein>
<comment type="similarity">
    <text evidence="1">Belongs to the Cyclase 1 superfamily.</text>
</comment>
<dbReference type="Proteomes" id="UP000694888">
    <property type="component" value="Unplaced"/>
</dbReference>
<evidence type="ECO:0000256" key="2">
    <source>
        <dbReference type="SAM" id="SignalP"/>
    </source>
</evidence>
<keyword evidence="3" id="KW-1185">Reference proteome</keyword>
<proteinExistence type="inferred from homology"/>
<keyword evidence="4" id="KW-0378">Hydrolase</keyword>
<dbReference type="InterPro" id="IPR007325">
    <property type="entry name" value="KFase/CYL"/>
</dbReference>
<dbReference type="Pfam" id="PF04199">
    <property type="entry name" value="Cyclase"/>
    <property type="match status" value="1"/>
</dbReference>
<feature type="chain" id="PRO_5047475672" evidence="2">
    <location>
        <begin position="23"/>
        <end position="293"/>
    </location>
</feature>
<sequence length="293" mass="32332">MTSSWRSALVLLLCAPFLTCTAKIIDLSHVQKPETFHFAGVKPFSRTDVFAGIGTRGIYYDVGALNSPEHSGTHLDVPSHFVKGGATLDQVPIEWTIADGVTIDCRKEAENNRDYVVDIEKLLAWEKEHGRIPQGAAVLFQFGWSSRFGNITDYVGSETLDDLNSFRVPALSKAAGAWLFRERDIQILGVDSLSPDVLLDAREMPNHVLYLSNNRIIVENLKIPDDMPARHFRFHATPPKYLGASGTQVRAFAVVTPGVNVTMQIHGTNNSVRGMSLLLSVPLSLLLSLCYVL</sequence>
<name>A0ABM1ADU1_APLCA</name>
<evidence type="ECO:0000256" key="1">
    <source>
        <dbReference type="ARBA" id="ARBA00007865"/>
    </source>
</evidence>
<dbReference type="InterPro" id="IPR037175">
    <property type="entry name" value="KFase_sf"/>
</dbReference>
<evidence type="ECO:0000313" key="4">
    <source>
        <dbReference type="RefSeq" id="XP_012945785.1"/>
    </source>
</evidence>
<dbReference type="RefSeq" id="XP_012945785.1">
    <property type="nucleotide sequence ID" value="XM_013090331.2"/>
</dbReference>
<dbReference type="PANTHER" id="PTHR31118">
    <property type="entry name" value="CYCLASE-LIKE PROTEIN 2"/>
    <property type="match status" value="1"/>
</dbReference>
<dbReference type="SUPFAM" id="SSF102198">
    <property type="entry name" value="Putative cyclase"/>
    <property type="match status" value="1"/>
</dbReference>
<feature type="signal peptide" evidence="2">
    <location>
        <begin position="1"/>
        <end position="22"/>
    </location>
</feature>
<reference evidence="4" key="1">
    <citation type="submission" date="2025-08" db="UniProtKB">
        <authorList>
            <consortium name="RefSeq"/>
        </authorList>
    </citation>
    <scope>IDENTIFICATION</scope>
</reference>
<accession>A0ABM1ADU1</accession>
<keyword evidence="2" id="KW-0732">Signal</keyword>